<feature type="domain" description="PAS" evidence="1">
    <location>
        <begin position="147"/>
        <end position="189"/>
    </location>
</feature>
<dbReference type="InterPro" id="IPR000014">
    <property type="entry name" value="PAS"/>
</dbReference>
<organism evidence="2 3">
    <name type="scientific">Paraburkholderia solitsugae</name>
    <dbReference type="NCBI Taxonomy" id="2675748"/>
    <lineage>
        <taxon>Bacteria</taxon>
        <taxon>Pseudomonadati</taxon>
        <taxon>Pseudomonadota</taxon>
        <taxon>Betaproteobacteria</taxon>
        <taxon>Burkholderiales</taxon>
        <taxon>Burkholderiaceae</taxon>
        <taxon>Paraburkholderia</taxon>
    </lineage>
</organism>
<dbReference type="InterPro" id="IPR029016">
    <property type="entry name" value="GAF-like_dom_sf"/>
</dbReference>
<dbReference type="Gene3D" id="3.30.450.20">
    <property type="entry name" value="PAS domain"/>
    <property type="match status" value="1"/>
</dbReference>
<reference evidence="2 3" key="1">
    <citation type="submission" date="2019-11" db="EMBL/GenBank/DDBJ databases">
        <title>Metabolism of dissolved organic matter in forest soils.</title>
        <authorList>
            <person name="Cyle K.T."/>
            <person name="Wilhelm R.C."/>
            <person name="Martinez C.E."/>
        </authorList>
    </citation>
    <scope>NUCLEOTIDE SEQUENCE [LARGE SCALE GENOMIC DNA]</scope>
    <source>
        <strain evidence="2 3">1N</strain>
    </source>
</reference>
<sequence length="215" mass="23983">MRMALEQAGAGRGLLVLANGEAPRILAEASTIFDTVSVRLCDEPLSATALPETGLHYAWRTGGNVIVDDAIAEPAYAADPYIAEHQTRSMMFLPLMAQTKLVGMLYLENNLAPGIFVPNRIAMLRLLASQAAITVENARLYRELEQREAKIRRLVDANIVGIFIWDRDGRIFDANDAFLSIVSRTRDELFAGHLRWTELTPSSWLAQDRQRITKS</sequence>
<dbReference type="Proteomes" id="UP000652198">
    <property type="component" value="Unassembled WGS sequence"/>
</dbReference>
<comment type="caution">
    <text evidence="2">The sequence shown here is derived from an EMBL/GenBank/DDBJ whole genome shotgun (WGS) entry which is preliminary data.</text>
</comment>
<protein>
    <submittedName>
        <fullName evidence="2">GAF domain-containing protein</fullName>
    </submittedName>
</protein>
<dbReference type="SUPFAM" id="SSF55781">
    <property type="entry name" value="GAF domain-like"/>
    <property type="match status" value="1"/>
</dbReference>
<name>A0ABX2BYB8_9BURK</name>
<dbReference type="Gene3D" id="3.30.450.40">
    <property type="match status" value="1"/>
</dbReference>
<dbReference type="InterPro" id="IPR013767">
    <property type="entry name" value="PAS_fold"/>
</dbReference>
<dbReference type="InterPro" id="IPR003018">
    <property type="entry name" value="GAF"/>
</dbReference>
<dbReference type="Pfam" id="PF00989">
    <property type="entry name" value="PAS"/>
    <property type="match status" value="1"/>
</dbReference>
<keyword evidence="3" id="KW-1185">Reference proteome</keyword>
<evidence type="ECO:0000259" key="1">
    <source>
        <dbReference type="PROSITE" id="PS50112"/>
    </source>
</evidence>
<evidence type="ECO:0000313" key="2">
    <source>
        <dbReference type="EMBL" id="NPT45644.1"/>
    </source>
</evidence>
<dbReference type="CDD" id="cd00130">
    <property type="entry name" value="PAS"/>
    <property type="match status" value="1"/>
</dbReference>
<gene>
    <name evidence="2" type="ORF">GNZ12_30850</name>
</gene>
<dbReference type="PROSITE" id="PS50112">
    <property type="entry name" value="PAS"/>
    <property type="match status" value="1"/>
</dbReference>
<dbReference type="SUPFAM" id="SSF55785">
    <property type="entry name" value="PYP-like sensor domain (PAS domain)"/>
    <property type="match status" value="1"/>
</dbReference>
<dbReference type="InterPro" id="IPR035965">
    <property type="entry name" value="PAS-like_dom_sf"/>
</dbReference>
<dbReference type="Pfam" id="PF01590">
    <property type="entry name" value="GAF"/>
    <property type="match status" value="1"/>
</dbReference>
<dbReference type="SMART" id="SM00065">
    <property type="entry name" value="GAF"/>
    <property type="match status" value="1"/>
</dbReference>
<proteinExistence type="predicted"/>
<accession>A0ABX2BYB8</accession>
<evidence type="ECO:0000313" key="3">
    <source>
        <dbReference type="Proteomes" id="UP000652198"/>
    </source>
</evidence>
<dbReference type="SMART" id="SM00091">
    <property type="entry name" value="PAS"/>
    <property type="match status" value="1"/>
</dbReference>
<dbReference type="EMBL" id="WOEY01000123">
    <property type="protein sequence ID" value="NPT45644.1"/>
    <property type="molecule type" value="Genomic_DNA"/>
</dbReference>